<dbReference type="NCBIfam" id="TIGR01683">
    <property type="entry name" value="thiS"/>
    <property type="match status" value="1"/>
</dbReference>
<reference evidence="1 2" key="1">
    <citation type="submission" date="2017-06" db="EMBL/GenBank/DDBJ databases">
        <title>Novel microbial phyla capable of carbon fixation and sulfur reduction in deep-sea sediments.</title>
        <authorList>
            <person name="Huang J."/>
            <person name="Baker B."/>
            <person name="Wang Y."/>
        </authorList>
    </citation>
    <scope>NUCLEOTIDE SEQUENCE [LARGE SCALE GENOMIC DNA]</scope>
    <source>
        <strain evidence="1">B3_LCP</strain>
    </source>
</reference>
<gene>
    <name evidence="1" type="primary">thiS</name>
    <name evidence="1" type="ORF">CEE37_06215</name>
</gene>
<dbReference type="PANTHER" id="PTHR34472">
    <property type="entry name" value="SULFUR CARRIER PROTEIN THIS"/>
    <property type="match status" value="1"/>
</dbReference>
<dbReference type="InterPro" id="IPR012675">
    <property type="entry name" value="Beta-grasp_dom_sf"/>
</dbReference>
<evidence type="ECO:0000313" key="1">
    <source>
        <dbReference type="EMBL" id="TKJ41258.1"/>
    </source>
</evidence>
<name>A0A532V267_UNCL8</name>
<comment type="caution">
    <text evidence="1">The sequence shown here is derived from an EMBL/GenBank/DDBJ whole genome shotgun (WGS) entry which is preliminary data.</text>
</comment>
<dbReference type="InterPro" id="IPR003749">
    <property type="entry name" value="ThiS/MoaD-like"/>
</dbReference>
<dbReference type="Proteomes" id="UP000319619">
    <property type="component" value="Unassembled WGS sequence"/>
</dbReference>
<dbReference type="CDD" id="cd00565">
    <property type="entry name" value="Ubl_ThiS"/>
    <property type="match status" value="1"/>
</dbReference>
<dbReference type="Gene3D" id="3.10.20.30">
    <property type="match status" value="1"/>
</dbReference>
<dbReference type="PANTHER" id="PTHR34472:SF1">
    <property type="entry name" value="SULFUR CARRIER PROTEIN THIS"/>
    <property type="match status" value="1"/>
</dbReference>
<dbReference type="SUPFAM" id="SSF54285">
    <property type="entry name" value="MoaD/ThiS"/>
    <property type="match status" value="1"/>
</dbReference>
<dbReference type="AlphaFoldDB" id="A0A532V267"/>
<organism evidence="1 2">
    <name type="scientific">candidate division LCP-89 bacterium B3_LCP</name>
    <dbReference type="NCBI Taxonomy" id="2012998"/>
    <lineage>
        <taxon>Bacteria</taxon>
        <taxon>Pseudomonadati</taxon>
        <taxon>Bacteria division LCP-89</taxon>
    </lineage>
</organism>
<dbReference type="Pfam" id="PF02597">
    <property type="entry name" value="ThiS"/>
    <property type="match status" value="1"/>
</dbReference>
<sequence length="74" mass="8112">MSCTKDLNMRITINGTSREVSEDVSLSSLLEELDLNANTTVVELNREVVKKSVYPEVKLADGDILELVRFVGGG</sequence>
<dbReference type="InterPro" id="IPR010035">
    <property type="entry name" value="Thi_S"/>
</dbReference>
<evidence type="ECO:0000313" key="2">
    <source>
        <dbReference type="Proteomes" id="UP000319619"/>
    </source>
</evidence>
<dbReference type="EMBL" id="NJBN01000003">
    <property type="protein sequence ID" value="TKJ41258.1"/>
    <property type="molecule type" value="Genomic_DNA"/>
</dbReference>
<proteinExistence type="predicted"/>
<protein>
    <submittedName>
        <fullName evidence="1">Thiamine biosynthesis protein ThiS</fullName>
    </submittedName>
</protein>
<accession>A0A532V267</accession>
<dbReference type="InterPro" id="IPR016155">
    <property type="entry name" value="Mopterin_synth/thiamin_S_b"/>
</dbReference>